<sequence length="204" mass="22218">MIETLISFSIATLALAISPGPDNIYVLTQSLANGTKSGIATTAGLISGCIVHTTLLAFGISAIITASEELFYAIKVFGACYLLYLAYKVYKSDEHISLAENAPKKSYAQLFKTGVIMNLVNPKVMIFFLAFFPGFLWNENGNTVLQFYILGITFMMVSFITFSSIALAAGKISSLISQWKSMGIVLKWLQIVVFVGIAIFILLP</sequence>
<feature type="transmembrane region" description="Helical" evidence="6">
    <location>
        <begin position="147"/>
        <end position="170"/>
    </location>
</feature>
<gene>
    <name evidence="7" type="ORF">LS48_11510</name>
</gene>
<dbReference type="PATRIC" id="fig|1548749.3.peg.2412"/>
<reference evidence="8" key="1">
    <citation type="submission" date="2014-10" db="EMBL/GenBank/DDBJ databases">
        <title>Genome sequencing of Vitellibacter sp. D-24.</title>
        <authorList>
            <person name="Thevarajoo S."/>
            <person name="Selvaratnam C."/>
            <person name="Goh K.M."/>
            <person name="Chong C.S."/>
        </authorList>
    </citation>
    <scope>NUCLEOTIDE SEQUENCE [LARGE SCALE GENOMIC DNA]</scope>
    <source>
        <strain evidence="8">D-24</strain>
    </source>
</reference>
<feature type="transmembrane region" description="Helical" evidence="6">
    <location>
        <begin position="6"/>
        <end position="27"/>
    </location>
</feature>
<dbReference type="PIRSF" id="PIRSF006324">
    <property type="entry name" value="LeuE"/>
    <property type="match status" value="1"/>
</dbReference>
<evidence type="ECO:0000256" key="5">
    <source>
        <dbReference type="ARBA" id="ARBA00023136"/>
    </source>
</evidence>
<accession>A0A137RFU7</accession>
<keyword evidence="3 6" id="KW-0812">Transmembrane</keyword>
<comment type="subcellular location">
    <subcellularLocation>
        <location evidence="1">Cell membrane</location>
        <topology evidence="1">Multi-pass membrane protein</topology>
    </subcellularLocation>
</comment>
<keyword evidence="8" id="KW-1185">Reference proteome</keyword>
<evidence type="ECO:0000313" key="7">
    <source>
        <dbReference type="EMBL" id="KXN98378.1"/>
    </source>
</evidence>
<dbReference type="EMBL" id="JRWG01000007">
    <property type="protein sequence ID" value="KXN98378.1"/>
    <property type="molecule type" value="Genomic_DNA"/>
</dbReference>
<dbReference type="GO" id="GO:0015171">
    <property type="term" value="F:amino acid transmembrane transporter activity"/>
    <property type="evidence" value="ECO:0007669"/>
    <property type="project" value="TreeGrafter"/>
</dbReference>
<feature type="transmembrane region" description="Helical" evidence="6">
    <location>
        <begin position="182"/>
        <end position="203"/>
    </location>
</feature>
<keyword evidence="4 6" id="KW-1133">Transmembrane helix</keyword>
<evidence type="ECO:0000256" key="4">
    <source>
        <dbReference type="ARBA" id="ARBA00022989"/>
    </source>
</evidence>
<evidence type="ECO:0000313" key="8">
    <source>
        <dbReference type="Proteomes" id="UP000070138"/>
    </source>
</evidence>
<feature type="transmembrane region" description="Helical" evidence="6">
    <location>
        <begin position="70"/>
        <end position="90"/>
    </location>
</feature>
<feature type="transmembrane region" description="Helical" evidence="6">
    <location>
        <begin position="110"/>
        <end position="135"/>
    </location>
</feature>
<proteinExistence type="predicted"/>
<evidence type="ECO:0000256" key="3">
    <source>
        <dbReference type="ARBA" id="ARBA00022692"/>
    </source>
</evidence>
<dbReference type="AlphaFoldDB" id="A0A137RFU7"/>
<dbReference type="Pfam" id="PF01810">
    <property type="entry name" value="LysE"/>
    <property type="match status" value="1"/>
</dbReference>
<reference evidence="7 8" key="2">
    <citation type="journal article" date="2016" name="Int. J. Syst. Evol. Microbiol.">
        <title>Vitellibacter aquimaris sp. nov., a marine bacterium isolated from seawater.</title>
        <authorList>
            <person name="Thevarajoo S."/>
            <person name="Selvaratnam C."/>
            <person name="Goh K.M."/>
            <person name="Hong K.W."/>
            <person name="Chan X.Y."/>
            <person name="Chan K.G."/>
            <person name="Chong C.S."/>
        </authorList>
    </citation>
    <scope>NUCLEOTIDE SEQUENCE [LARGE SCALE GENOMIC DNA]</scope>
    <source>
        <strain evidence="7 8">D-24</strain>
    </source>
</reference>
<dbReference type="PANTHER" id="PTHR30086">
    <property type="entry name" value="ARGININE EXPORTER PROTEIN ARGO"/>
    <property type="match status" value="1"/>
</dbReference>
<keyword evidence="2" id="KW-1003">Cell membrane</keyword>
<dbReference type="Proteomes" id="UP000070138">
    <property type="component" value="Unassembled WGS sequence"/>
</dbReference>
<dbReference type="PANTHER" id="PTHR30086:SF20">
    <property type="entry name" value="ARGININE EXPORTER PROTEIN ARGO-RELATED"/>
    <property type="match status" value="1"/>
</dbReference>
<keyword evidence="5 6" id="KW-0472">Membrane</keyword>
<evidence type="ECO:0000256" key="1">
    <source>
        <dbReference type="ARBA" id="ARBA00004651"/>
    </source>
</evidence>
<evidence type="ECO:0000256" key="2">
    <source>
        <dbReference type="ARBA" id="ARBA00022475"/>
    </source>
</evidence>
<dbReference type="OrthoDB" id="9784202at2"/>
<organism evidence="7 8">
    <name type="scientific">Aequorivita aquimaris</name>
    <dbReference type="NCBI Taxonomy" id="1548749"/>
    <lineage>
        <taxon>Bacteria</taxon>
        <taxon>Pseudomonadati</taxon>
        <taxon>Bacteroidota</taxon>
        <taxon>Flavobacteriia</taxon>
        <taxon>Flavobacteriales</taxon>
        <taxon>Flavobacteriaceae</taxon>
        <taxon>Aequorivita</taxon>
    </lineage>
</organism>
<evidence type="ECO:0000256" key="6">
    <source>
        <dbReference type="SAM" id="Phobius"/>
    </source>
</evidence>
<dbReference type="RefSeq" id="WP_062622668.1">
    <property type="nucleotide sequence ID" value="NZ_JRWG01000007.1"/>
</dbReference>
<dbReference type="STRING" id="1548749.LS48_11510"/>
<dbReference type="GO" id="GO:0005886">
    <property type="term" value="C:plasma membrane"/>
    <property type="evidence" value="ECO:0007669"/>
    <property type="project" value="UniProtKB-SubCell"/>
</dbReference>
<protein>
    <submittedName>
        <fullName evidence="7">Lysine transporter LysE</fullName>
    </submittedName>
</protein>
<name>A0A137RFU7_9FLAO</name>
<feature type="transmembrane region" description="Helical" evidence="6">
    <location>
        <begin position="39"/>
        <end position="64"/>
    </location>
</feature>
<comment type="caution">
    <text evidence="7">The sequence shown here is derived from an EMBL/GenBank/DDBJ whole genome shotgun (WGS) entry which is preliminary data.</text>
</comment>
<dbReference type="InterPro" id="IPR001123">
    <property type="entry name" value="LeuE-type"/>
</dbReference>